<dbReference type="PANTHER" id="PTHR33840">
    <property type="match status" value="1"/>
</dbReference>
<dbReference type="CDD" id="cd20709">
    <property type="entry name" value="MIX_V"/>
    <property type="match status" value="1"/>
</dbReference>
<dbReference type="Proteomes" id="UP000249898">
    <property type="component" value="Chromosome"/>
</dbReference>
<evidence type="ECO:0000313" key="3">
    <source>
        <dbReference type="Proteomes" id="UP000249898"/>
    </source>
</evidence>
<dbReference type="InterPro" id="IPR018712">
    <property type="entry name" value="Tle1-like_cat"/>
</dbReference>
<sequence>MTYSKIELDKLMAFEYQKVEGGLSTIDQRDLQAILPKGMTADVLLEKLAAGEYVLLTDTPITPLLIQASSNFVLDEWTINPDAESNFQPSALVALQHRLTMGGIGGGSSAFANQNNGNLHPAQPFHYIPEPVVPDSNARQRQAPLAYEYNIEIAFSSKAPHLPSRLTTQLTDTNGKNPQANWDASPTKHGAKYTIKIDSKAPSNLRFSVANDVMGLSLKGIKMVILGSGIVNDAFIPIMPAVQYGERLALTTSGYLYHFKADQLIQEYKWVGEEGFTPLLKWGAEQAFNHISLSLLVYWKIAGEVVTDQYLVYRSEKLSKAELDQVTPAWLNEQGVKLDIKRLLDVANAAPLARDTSQKIEKKADITSHRVVENSTTQQRETWADIAQQYGLSPLELLNQNAHFHDNPIALKIGDTLNVRKDTAQSNTVEFDTFEYPPEPPSTYNSAQNSHYQFGKSNATLTNRALLPLRQRLVKKGLPLVNIKPERILRIGVFFDGTGQNEKNDEHKETRGDKSRTNIARLFAAYPEKTGKSAKIYVSGVGTLDGAWQTPEVIDKGEDESKLASAFGVYDDNGAFQKWQTLLEQFERIITALRLNGEYDSITHLAFDVFGFSRGAALARHFINALVQEGLPDYERTRSAPPGRSHLNVGDKLQPNLLGGTNYTRYSENNDGFHKDDKRSASVRFVGLFDTVGSFYNPGDNRNGGFQLHLNSKDVGRAFQICAHHEYRINFPLSSLKTKGKLPPNFYEEVFPGAHTDVGGGYPFVKQYDKTNLPVRYGVPTNSTYNRELIKTLSYQDQKEEYAYKGKLVDFDEMFYQEQQRHQIEWKSECKATYSQHGKVEQEDAVLYFYRLQPIDASLAGLAQERMKQQAERFGVEWNDDAYVKAFDEHDYHGSFAQSEIWPVLESRKLGSVTPSDWQNLLPIDAVHRSHDSVINPGCSDLIDSQVNGIANLKAFKRYQANTPLKTPSREVYDNE</sequence>
<dbReference type="AlphaFoldDB" id="A0A2Z4PTE9"/>
<dbReference type="InterPro" id="IPR018392">
    <property type="entry name" value="LysM"/>
</dbReference>
<dbReference type="EMBL" id="CP016181">
    <property type="protein sequence ID" value="AWY00324.1"/>
    <property type="molecule type" value="Genomic_DNA"/>
</dbReference>
<gene>
    <name evidence="2" type="ORF">A8139_10160</name>
</gene>
<name>A0A2Z4PTE9_9GAMM</name>
<proteinExistence type="predicted"/>
<evidence type="ECO:0000313" key="2">
    <source>
        <dbReference type="EMBL" id="AWY00324.1"/>
    </source>
</evidence>
<dbReference type="OrthoDB" id="4378831at2"/>
<protein>
    <submittedName>
        <fullName evidence="2">Peptidoglycan-binding protein</fullName>
    </submittedName>
</protein>
<accession>A0A2Z4PTE9</accession>
<organism evidence="2 3">
    <name type="scientific">Marinomonas primoryensis</name>
    <dbReference type="NCBI Taxonomy" id="178399"/>
    <lineage>
        <taxon>Bacteria</taxon>
        <taxon>Pseudomonadati</taxon>
        <taxon>Pseudomonadota</taxon>
        <taxon>Gammaproteobacteria</taxon>
        <taxon>Oceanospirillales</taxon>
        <taxon>Oceanospirillaceae</taxon>
        <taxon>Marinomonas</taxon>
    </lineage>
</organism>
<reference evidence="2 3" key="1">
    <citation type="submission" date="2016-06" db="EMBL/GenBank/DDBJ databases">
        <title>The sequenced genome of the ice-adhering bacterium Marinomonas primoryensis, from Antarctica.</title>
        <authorList>
            <person name="Graham L."/>
            <person name="Vance T.D.R."/>
            <person name="Davies P.L."/>
        </authorList>
    </citation>
    <scope>NUCLEOTIDE SEQUENCE [LARGE SCALE GENOMIC DNA]</scope>
    <source>
        <strain evidence="2 3">AceL</strain>
    </source>
</reference>
<evidence type="ECO:0000259" key="1">
    <source>
        <dbReference type="PROSITE" id="PS51782"/>
    </source>
</evidence>
<dbReference type="PANTHER" id="PTHR33840:SF1">
    <property type="entry name" value="TLE1 PHOSPHOLIPASE DOMAIN-CONTAINING PROTEIN"/>
    <property type="match status" value="1"/>
</dbReference>
<feature type="domain" description="LysM" evidence="1">
    <location>
        <begin position="373"/>
        <end position="419"/>
    </location>
</feature>
<dbReference type="RefSeq" id="WP_112137863.1">
    <property type="nucleotide sequence ID" value="NZ_CP016181.1"/>
</dbReference>
<dbReference type="Pfam" id="PF09994">
    <property type="entry name" value="T6SS_Tle1-like_cat"/>
    <property type="match status" value="1"/>
</dbReference>
<dbReference type="PROSITE" id="PS51782">
    <property type="entry name" value="LYSM"/>
    <property type="match status" value="1"/>
</dbReference>